<accession>A0ACC2FKX3</accession>
<dbReference type="Proteomes" id="UP001157502">
    <property type="component" value="Chromosome 26"/>
</dbReference>
<dbReference type="EMBL" id="CM055753">
    <property type="protein sequence ID" value="KAJ7991952.1"/>
    <property type="molecule type" value="Genomic_DNA"/>
</dbReference>
<keyword evidence="2" id="KW-1185">Reference proteome</keyword>
<comment type="caution">
    <text evidence="1">The sequence shown here is derived from an EMBL/GenBank/DDBJ whole genome shotgun (WGS) entry which is preliminary data.</text>
</comment>
<protein>
    <submittedName>
        <fullName evidence="1">Uncharacterized protein</fullName>
    </submittedName>
</protein>
<evidence type="ECO:0000313" key="2">
    <source>
        <dbReference type="Proteomes" id="UP001157502"/>
    </source>
</evidence>
<sequence>MSEISEAIELDGSGDTEVGARQLNTSLDTFEPPQTQVLSDSSQERIIRSGAEPCPTTNVKRSLSVVENDLNPPEIQKVIVEHIVRRDELNTHSHFPIKLRSFSGKIPRPNSETDYDTWRSHVELLRKDPTLSNLQKSRKIFESLLSPAADIVKRLSPESTPETYIQLLDAAFGTVEDGEELFAQFMNTLQDPGEKASTYLCRLHAALNIAVKREGAAAGEADRHILKQFCRGCWDNPLLSDLNLEEKKSHPPTFSELLLLIRTEEDRQAAKATRMKKHLGSHRQRAMASACVCSQQATFQLESDPLTELKQQVASLQSQLTKLMSKKDKKVPKTKGTLSIRQVGQHRNLTLEHPAGNLSTQRQVPSQDLGSQVTTVTKSFHDEYLHEQQIKPLYNLLEVEGANGQSVPYLGYVEVTITFPKQFLGAEYEVPTLALVVPDSGTSGYQILVGTNTLDVAYGVCREKSQATYHPVPNGYRTVLKVLQLRQEQSHDSDIGLVRMQGRDRKLIPAGGTVVLEGVASVKGFHTERSALIGYPSSSSLPGGLLVKPCLIDLLGRLPVVVLNESEHDIIIPAKSVIAELSAIQTILSHKQNVTNPSESELSKAADLAFDFGESPVPPEWKDRITRKLNCMPEVFAQNDTDFGRTDKVKHHVKLSDETPFKLRARPIHPHDVEAVRQHLQELLDAGVIRESESPFSSPIVVVRKKNGQVRLCIDYRKLNLQTVKDAYALPRMDDTFTALSGSKWFSVLDLKSGYYQIEVDEADKPKTAFVCPLGFWEFNRMPQGVTNAPSTFQRLMEKCMGDMNLKEVVVFLDDLIVFSKTLEDHEARLTKVLNRLKEYGLKLSPEKCKFFQSSVRYLGHVVSEQGVETDPEKIAALKTWPVPQHLKELKAFLGFCGYYRKFIKGYSSIMKP</sequence>
<gene>
    <name evidence="1" type="ORF">DPEC_G00289190</name>
</gene>
<name>A0ACC2FKX3_DALPE</name>
<proteinExistence type="predicted"/>
<reference evidence="1" key="1">
    <citation type="submission" date="2021-05" db="EMBL/GenBank/DDBJ databases">
        <authorList>
            <person name="Pan Q."/>
            <person name="Jouanno E."/>
            <person name="Zahm M."/>
            <person name="Klopp C."/>
            <person name="Cabau C."/>
            <person name="Louis A."/>
            <person name="Berthelot C."/>
            <person name="Parey E."/>
            <person name="Roest Crollius H."/>
            <person name="Montfort J."/>
            <person name="Robinson-Rechavi M."/>
            <person name="Bouchez O."/>
            <person name="Lampietro C."/>
            <person name="Lopez Roques C."/>
            <person name="Donnadieu C."/>
            <person name="Postlethwait J."/>
            <person name="Bobe J."/>
            <person name="Dillon D."/>
            <person name="Chandos A."/>
            <person name="von Hippel F."/>
            <person name="Guiguen Y."/>
        </authorList>
    </citation>
    <scope>NUCLEOTIDE SEQUENCE</scope>
    <source>
        <strain evidence="1">YG-Jan2019</strain>
    </source>
</reference>
<evidence type="ECO:0000313" key="1">
    <source>
        <dbReference type="EMBL" id="KAJ7991952.1"/>
    </source>
</evidence>
<organism evidence="1 2">
    <name type="scientific">Dallia pectoralis</name>
    <name type="common">Alaska blackfish</name>
    <dbReference type="NCBI Taxonomy" id="75939"/>
    <lineage>
        <taxon>Eukaryota</taxon>
        <taxon>Metazoa</taxon>
        <taxon>Chordata</taxon>
        <taxon>Craniata</taxon>
        <taxon>Vertebrata</taxon>
        <taxon>Euteleostomi</taxon>
        <taxon>Actinopterygii</taxon>
        <taxon>Neopterygii</taxon>
        <taxon>Teleostei</taxon>
        <taxon>Protacanthopterygii</taxon>
        <taxon>Esociformes</taxon>
        <taxon>Umbridae</taxon>
        <taxon>Dallia</taxon>
    </lineage>
</organism>